<evidence type="ECO:0000256" key="6">
    <source>
        <dbReference type="ARBA" id="ARBA00093784"/>
    </source>
</evidence>
<comment type="subunit">
    <text evidence="7">Forms a homomer composed of subunits assembled in a large structure.</text>
</comment>
<dbReference type="EMBL" id="PUEV01000018">
    <property type="protein sequence ID" value="PQM53010.1"/>
    <property type="molecule type" value="Genomic_DNA"/>
</dbReference>
<keyword evidence="11" id="KW-1185">Reference proteome</keyword>
<comment type="subcellular location">
    <subcellularLocation>
        <location evidence="1">Fimbrium</location>
    </subcellularLocation>
</comment>
<evidence type="ECO:0000256" key="9">
    <source>
        <dbReference type="SAM" id="MobiDB-lite"/>
    </source>
</evidence>
<evidence type="ECO:0000256" key="8">
    <source>
        <dbReference type="ARBA" id="ARBA00093801"/>
    </source>
</evidence>
<evidence type="ECO:0000256" key="2">
    <source>
        <dbReference type="ARBA" id="ARBA00018586"/>
    </source>
</evidence>
<sequence>MESLSRIFAATFAIAAGTGLTGLGVAAQVQALPAPMPAYHWCPGQIWDSAWGMNWEKNECHDDHHRDRDGNDHSRDFRGDQRGPGGINQHGPQGPHPQPPHGPQGPGGPQHPGGYDHPGSPGQPGTGPR</sequence>
<comment type="similarity">
    <text evidence="6">Belongs to the mycobacterial pilin family.</text>
</comment>
<feature type="region of interest" description="Disordered" evidence="9">
    <location>
        <begin position="59"/>
        <end position="129"/>
    </location>
</feature>
<evidence type="ECO:0000256" key="7">
    <source>
        <dbReference type="ARBA" id="ARBA00093787"/>
    </source>
</evidence>
<evidence type="ECO:0000256" key="4">
    <source>
        <dbReference type="ARBA" id="ARBA00022889"/>
    </source>
</evidence>
<evidence type="ECO:0000313" key="10">
    <source>
        <dbReference type="EMBL" id="PQM53010.1"/>
    </source>
</evidence>
<reference evidence="10 11" key="1">
    <citation type="submission" date="2018-02" db="EMBL/GenBank/DDBJ databases">
        <title>Draft genome sequence of Mycobacterium virginiense isolated from mud of a swine farm in Japan.</title>
        <authorList>
            <person name="Ohya K."/>
        </authorList>
    </citation>
    <scope>NUCLEOTIDE SEQUENCE [LARGE SCALE GENOMIC DNA]</scope>
    <source>
        <strain evidence="10 11">GF75</strain>
    </source>
</reference>
<evidence type="ECO:0000256" key="5">
    <source>
        <dbReference type="ARBA" id="ARBA00023263"/>
    </source>
</evidence>
<organism evidence="10 11">
    <name type="scientific">Mycolicibacter virginiensis</name>
    <dbReference type="NCBI Taxonomy" id="1795032"/>
    <lineage>
        <taxon>Bacteria</taxon>
        <taxon>Bacillati</taxon>
        <taxon>Actinomycetota</taxon>
        <taxon>Actinomycetes</taxon>
        <taxon>Mycobacteriales</taxon>
        <taxon>Mycobacteriaceae</taxon>
        <taxon>Mycolicibacter</taxon>
    </lineage>
</organism>
<evidence type="ECO:0000256" key="3">
    <source>
        <dbReference type="ARBA" id="ARBA00022729"/>
    </source>
</evidence>
<comment type="caution">
    <text evidence="10">The sequence shown here is derived from an EMBL/GenBank/DDBJ whole genome shotgun (WGS) entry which is preliminary data.</text>
</comment>
<proteinExistence type="inferred from homology"/>
<dbReference type="InterPro" id="IPR058759">
    <property type="entry name" value="Pilin_mycobact"/>
</dbReference>
<feature type="compositionally biased region" description="Basic and acidic residues" evidence="9">
    <location>
        <begin position="59"/>
        <end position="81"/>
    </location>
</feature>
<evidence type="ECO:0000313" key="11">
    <source>
        <dbReference type="Proteomes" id="UP000237911"/>
    </source>
</evidence>
<dbReference type="AlphaFoldDB" id="A0A9X7IPJ0"/>
<gene>
    <name evidence="10" type="ORF">C5U48_06260</name>
</gene>
<dbReference type="Pfam" id="PF26380">
    <property type="entry name" value="Pilin_Mycobact"/>
    <property type="match status" value="1"/>
</dbReference>
<keyword evidence="3" id="KW-0732">Signal</keyword>
<protein>
    <recommendedName>
        <fullName evidence="2">Pilin</fullName>
    </recommendedName>
    <alternativeName>
        <fullName evidence="8">Pili structural subunit</fullName>
    </alternativeName>
</protein>
<feature type="compositionally biased region" description="Pro residues" evidence="9">
    <location>
        <begin position="94"/>
        <end position="103"/>
    </location>
</feature>
<keyword evidence="5" id="KW-0281">Fimbrium</keyword>
<dbReference type="Proteomes" id="UP000237911">
    <property type="component" value="Unassembled WGS sequence"/>
</dbReference>
<name>A0A9X7IPJ0_9MYCO</name>
<evidence type="ECO:0000256" key="1">
    <source>
        <dbReference type="ARBA" id="ARBA00004561"/>
    </source>
</evidence>
<accession>A0A9X7IPJ0</accession>
<keyword evidence="4" id="KW-0130">Cell adhesion</keyword>